<dbReference type="Proteomes" id="UP000319716">
    <property type="component" value="Unassembled WGS sequence"/>
</dbReference>
<dbReference type="EMBL" id="BEXB01000009">
    <property type="protein sequence ID" value="GAY75881.1"/>
    <property type="molecule type" value="Genomic_DNA"/>
</dbReference>
<gene>
    <name evidence="1" type="ORF">NBRC111894_1435</name>
</gene>
<evidence type="ECO:0000313" key="2">
    <source>
        <dbReference type="Proteomes" id="UP000319716"/>
    </source>
</evidence>
<name>A0A4Y3T4H2_9BACL</name>
<proteinExistence type="predicted"/>
<accession>A0A4Y3T4H2</accession>
<sequence>MSEEAIISETERRQTEAQTFYSEMVERDLRTASTEVARCTVSEPEITGVR</sequence>
<organism evidence="1 2">
    <name type="scientific">Sporolactobacillus inulinus</name>
    <dbReference type="NCBI Taxonomy" id="2078"/>
    <lineage>
        <taxon>Bacteria</taxon>
        <taxon>Bacillati</taxon>
        <taxon>Bacillota</taxon>
        <taxon>Bacilli</taxon>
        <taxon>Bacillales</taxon>
        <taxon>Sporolactobacillaceae</taxon>
        <taxon>Sporolactobacillus</taxon>
    </lineage>
</organism>
<comment type="caution">
    <text evidence="1">The sequence shown here is derived from an EMBL/GenBank/DDBJ whole genome shotgun (WGS) entry which is preliminary data.</text>
</comment>
<reference evidence="1 2" key="1">
    <citation type="submission" date="2017-11" db="EMBL/GenBank/DDBJ databases">
        <title>Draft Genome Sequence of Sporolactobacillus inulinus NBRC 111894 Isolated from Koso, a Japanese Sugar-Vegetable Fermented Beverage.</title>
        <authorList>
            <person name="Chiou T.Y."/>
            <person name="Oshima K."/>
            <person name="Suda W."/>
            <person name="Hattori M."/>
            <person name="Takahashi T."/>
        </authorList>
    </citation>
    <scope>NUCLEOTIDE SEQUENCE [LARGE SCALE GENOMIC DNA]</scope>
    <source>
        <strain evidence="1 2">NBRC111894</strain>
    </source>
</reference>
<evidence type="ECO:0000313" key="1">
    <source>
        <dbReference type="EMBL" id="GAY75881.1"/>
    </source>
</evidence>
<dbReference type="AlphaFoldDB" id="A0A4Y3T4H2"/>
<protein>
    <submittedName>
        <fullName evidence="1">Uncharacterized protein</fullName>
    </submittedName>
</protein>